<feature type="transmembrane region" description="Helical" evidence="1">
    <location>
        <begin position="12"/>
        <end position="31"/>
    </location>
</feature>
<keyword evidence="2" id="KW-0560">Oxidoreductase</keyword>
<sequence length="158" mass="16191">MQSSTARFAGGLSVLAGVIFIVAGVATWFLVTTNLSEQRITVAEDASFLAGDDVNGPFSAFAQAQVINEHALAATDGRTYAELGADVAAAEEAGDTALAEELQQQRTTVMNASFLRASLFTSVLAYGVCALVAGLGVLLLLIGGGLRSLAGARVPLTE</sequence>
<gene>
    <name evidence="2" type="ORF">ACFQQL_15380</name>
</gene>
<dbReference type="GO" id="GO:0051213">
    <property type="term" value="F:dioxygenase activity"/>
    <property type="evidence" value="ECO:0007669"/>
    <property type="project" value="UniProtKB-KW"/>
</dbReference>
<keyword evidence="3" id="KW-1185">Reference proteome</keyword>
<keyword evidence="1" id="KW-0472">Membrane</keyword>
<keyword evidence="2" id="KW-0223">Dioxygenase</keyword>
<evidence type="ECO:0000313" key="3">
    <source>
        <dbReference type="Proteomes" id="UP001596455"/>
    </source>
</evidence>
<name>A0ABW2QFS8_9MICO</name>
<evidence type="ECO:0000256" key="1">
    <source>
        <dbReference type="SAM" id="Phobius"/>
    </source>
</evidence>
<dbReference type="Proteomes" id="UP001596455">
    <property type="component" value="Unassembled WGS sequence"/>
</dbReference>
<accession>A0ABW2QFS8</accession>
<dbReference type="RefSeq" id="WP_382395952.1">
    <property type="nucleotide sequence ID" value="NZ_JBHTCQ010000003.1"/>
</dbReference>
<comment type="caution">
    <text evidence="2">The sequence shown here is derived from an EMBL/GenBank/DDBJ whole genome shotgun (WGS) entry which is preliminary data.</text>
</comment>
<feature type="transmembrane region" description="Helical" evidence="1">
    <location>
        <begin position="123"/>
        <end position="143"/>
    </location>
</feature>
<keyword evidence="1" id="KW-1133">Transmembrane helix</keyword>
<dbReference type="EMBL" id="JBHTCQ010000003">
    <property type="protein sequence ID" value="MFC7406500.1"/>
    <property type="molecule type" value="Genomic_DNA"/>
</dbReference>
<organism evidence="2 3">
    <name type="scientific">Georgenia alba</name>
    <dbReference type="NCBI Taxonomy" id="2233858"/>
    <lineage>
        <taxon>Bacteria</taxon>
        <taxon>Bacillati</taxon>
        <taxon>Actinomycetota</taxon>
        <taxon>Actinomycetes</taxon>
        <taxon>Micrococcales</taxon>
        <taxon>Bogoriellaceae</taxon>
        <taxon>Georgenia</taxon>
    </lineage>
</organism>
<proteinExistence type="predicted"/>
<reference evidence="3" key="1">
    <citation type="journal article" date="2019" name="Int. J. Syst. Evol. Microbiol.">
        <title>The Global Catalogue of Microorganisms (GCM) 10K type strain sequencing project: providing services to taxonomists for standard genome sequencing and annotation.</title>
        <authorList>
            <consortium name="The Broad Institute Genomics Platform"/>
            <consortium name="The Broad Institute Genome Sequencing Center for Infectious Disease"/>
            <person name="Wu L."/>
            <person name="Ma J."/>
        </authorList>
    </citation>
    <scope>NUCLEOTIDE SEQUENCE [LARGE SCALE GENOMIC DNA]</scope>
    <source>
        <strain evidence="3">JCM 1490</strain>
    </source>
</reference>
<keyword evidence="1" id="KW-0812">Transmembrane</keyword>
<evidence type="ECO:0000313" key="2">
    <source>
        <dbReference type="EMBL" id="MFC7406500.1"/>
    </source>
</evidence>
<protein>
    <submittedName>
        <fullName evidence="2">Aromatic ring-opening dioxygenase LigA</fullName>
    </submittedName>
</protein>